<keyword evidence="2" id="KW-0132">Cell division</keyword>
<evidence type="ECO:0000256" key="5">
    <source>
        <dbReference type="ARBA" id="ARBA00022960"/>
    </source>
</evidence>
<dbReference type="SUPFAM" id="SSF53623">
    <property type="entry name" value="MurD-like peptide ligases, catalytic domain"/>
    <property type="match status" value="1"/>
</dbReference>
<dbReference type="GO" id="GO:0071555">
    <property type="term" value="P:cell wall organization"/>
    <property type="evidence" value="ECO:0007669"/>
    <property type="project" value="UniProtKB-KW"/>
</dbReference>
<evidence type="ECO:0000313" key="13">
    <source>
        <dbReference type="EMBL" id="STX29380.1"/>
    </source>
</evidence>
<dbReference type="InterPro" id="IPR000713">
    <property type="entry name" value="Mur_ligase_N"/>
</dbReference>
<dbReference type="GO" id="GO:0051301">
    <property type="term" value="P:cell division"/>
    <property type="evidence" value="ECO:0007669"/>
    <property type="project" value="UniProtKB-KW"/>
</dbReference>
<evidence type="ECO:0000256" key="8">
    <source>
        <dbReference type="ARBA" id="ARBA00023316"/>
    </source>
</evidence>
<evidence type="ECO:0000256" key="3">
    <source>
        <dbReference type="ARBA" id="ARBA00022741"/>
    </source>
</evidence>
<evidence type="ECO:0000259" key="11">
    <source>
        <dbReference type="Pfam" id="PF02875"/>
    </source>
</evidence>
<dbReference type="InterPro" id="IPR050061">
    <property type="entry name" value="MurCDEF_pg_biosynth"/>
</dbReference>
<keyword evidence="1 13" id="KW-0436">Ligase</keyword>
<dbReference type="GO" id="GO:0008360">
    <property type="term" value="P:regulation of cell shape"/>
    <property type="evidence" value="ECO:0007669"/>
    <property type="project" value="UniProtKB-KW"/>
</dbReference>
<feature type="domain" description="Mur ligase N-terminal catalytic" evidence="10">
    <location>
        <begin position="2"/>
        <end position="99"/>
    </location>
</feature>
<evidence type="ECO:0000256" key="2">
    <source>
        <dbReference type="ARBA" id="ARBA00022618"/>
    </source>
</evidence>
<dbReference type="EMBL" id="UGNV01000001">
    <property type="protein sequence ID" value="STX29380.1"/>
    <property type="molecule type" value="Genomic_DNA"/>
</dbReference>
<dbReference type="Pfam" id="PF02875">
    <property type="entry name" value="Mur_ligase_C"/>
    <property type="match status" value="1"/>
</dbReference>
<evidence type="ECO:0000256" key="4">
    <source>
        <dbReference type="ARBA" id="ARBA00022840"/>
    </source>
</evidence>
<feature type="domain" description="Mur ligase central" evidence="12">
    <location>
        <begin position="108"/>
        <end position="292"/>
    </location>
</feature>
<evidence type="ECO:0000259" key="12">
    <source>
        <dbReference type="Pfam" id="PF08245"/>
    </source>
</evidence>
<dbReference type="Gene3D" id="3.90.190.20">
    <property type="entry name" value="Mur ligase, C-terminal domain"/>
    <property type="match status" value="1"/>
</dbReference>
<keyword evidence="3" id="KW-0547">Nucleotide-binding</keyword>
<dbReference type="GO" id="GO:0009252">
    <property type="term" value="P:peptidoglycan biosynthetic process"/>
    <property type="evidence" value="ECO:0007669"/>
    <property type="project" value="UniProtKB-UniRule"/>
</dbReference>
<evidence type="ECO:0000256" key="7">
    <source>
        <dbReference type="ARBA" id="ARBA00023306"/>
    </source>
</evidence>
<keyword evidence="4" id="KW-0067">ATP-binding</keyword>
<dbReference type="Pfam" id="PF01225">
    <property type="entry name" value="Mur_ligase"/>
    <property type="match status" value="1"/>
</dbReference>
<name>A0A378I3P3_9GAMM</name>
<accession>A0A378I3P3</accession>
<dbReference type="InterPro" id="IPR004101">
    <property type="entry name" value="Mur_ligase_C"/>
</dbReference>
<dbReference type="InterPro" id="IPR005757">
    <property type="entry name" value="Mpl"/>
</dbReference>
<keyword evidence="5" id="KW-0133">Cell shape</keyword>
<gene>
    <name evidence="13" type="primary">mpl</name>
    <name evidence="13" type="ORF">NCTC13315_01923</name>
</gene>
<protein>
    <recommendedName>
        <fullName evidence="9">UDP-N-acetylmuramate:L-alanyl-gamma-D-glutamyl-meso-diaminopimelate ligase</fullName>
        <ecNumber evidence="9">6.3.2.45</ecNumber>
    </recommendedName>
</protein>
<dbReference type="Gene3D" id="3.40.1190.10">
    <property type="entry name" value="Mur-like, catalytic domain"/>
    <property type="match status" value="1"/>
</dbReference>
<dbReference type="OrthoDB" id="9804126at2"/>
<dbReference type="RefSeq" id="WP_115303056.1">
    <property type="nucleotide sequence ID" value="NZ_CAAAHO010000002.1"/>
</dbReference>
<keyword evidence="6" id="KW-0573">Peptidoglycan synthesis</keyword>
<dbReference type="GO" id="GO:0106418">
    <property type="term" value="F:UDP-N-acetylmuramate-L-alanyl-gamma-D-glutamyl-meso-2,6-diaminoheptanedioate ligase activity"/>
    <property type="evidence" value="ECO:0007669"/>
    <property type="project" value="UniProtKB-EC"/>
</dbReference>
<sequence>MHLHILGISGTFMSALALLARDAGHHVTGCDANCYPPVSDLLQAKGIQWTEGYEDSTQALEADVIIVGNAIKRGMPVLEAILNAGKCYTSGPQWLAENILPRYKVLAVAGTHGKTTTTSMLAHILDQAGLNPGFLIGGVAPNFNTSANLGQGPWFVIEADEYDSAYFDKRPKLMHYRPEVAILNNLEFDHADIYANLEAIQQQFHYYLKTIPNKGVVIKPRDDAALNAVIARGVFSNLEDTALDGKANWRAEILDESGCAFRIWHNQEDIAEVNWPLIGRFNVENGLAAIAASSHVGIEPKVAAQALKTFKPVKRRLEVRANQYDITVYDDFAHHPTAIAKTIQALRQSKRHKRIIVALEFASYTMRSGVHAENMAKALAQVDNAFILSPEQFDLASFAKDWTCTFKILSNTPAIIDAIVQYAKPGDAVVVMSNRGFDNIHQQLITSIANRFATAENFSV</sequence>
<evidence type="ECO:0000256" key="9">
    <source>
        <dbReference type="NCBIfam" id="TIGR01081"/>
    </source>
</evidence>
<keyword evidence="7" id="KW-0131">Cell cycle</keyword>
<dbReference type="EC" id="6.3.2.45" evidence="9"/>
<keyword evidence="14" id="KW-1185">Reference proteome</keyword>
<dbReference type="Gene3D" id="3.40.50.720">
    <property type="entry name" value="NAD(P)-binding Rossmann-like Domain"/>
    <property type="match status" value="1"/>
</dbReference>
<evidence type="ECO:0000256" key="6">
    <source>
        <dbReference type="ARBA" id="ARBA00022984"/>
    </source>
</evidence>
<dbReference type="InterPro" id="IPR036565">
    <property type="entry name" value="Mur-like_cat_sf"/>
</dbReference>
<dbReference type="InterPro" id="IPR036615">
    <property type="entry name" value="Mur_ligase_C_dom_sf"/>
</dbReference>
<reference evidence="13 14" key="1">
    <citation type="submission" date="2018-06" db="EMBL/GenBank/DDBJ databases">
        <authorList>
            <consortium name="Pathogen Informatics"/>
            <person name="Doyle S."/>
        </authorList>
    </citation>
    <scope>NUCLEOTIDE SEQUENCE [LARGE SCALE GENOMIC DNA]</scope>
    <source>
        <strain evidence="13 14">NCTC13315</strain>
    </source>
</reference>
<dbReference type="SUPFAM" id="SSF51984">
    <property type="entry name" value="MurCD N-terminal domain"/>
    <property type="match status" value="1"/>
</dbReference>
<evidence type="ECO:0000256" key="1">
    <source>
        <dbReference type="ARBA" id="ARBA00022598"/>
    </source>
</evidence>
<dbReference type="PANTHER" id="PTHR43445">
    <property type="entry name" value="UDP-N-ACETYLMURAMATE--L-ALANINE LIGASE-RELATED"/>
    <property type="match status" value="1"/>
</dbReference>
<dbReference type="PANTHER" id="PTHR43445:SF5">
    <property type="entry name" value="UDP-N-ACETYLMURAMATE--L-ALANYL-GAMMA-D-GLUTAMYL-MESO-2,6-DIAMINOHEPTANDIOATE LIGASE"/>
    <property type="match status" value="1"/>
</dbReference>
<dbReference type="Pfam" id="PF08245">
    <property type="entry name" value="Mur_ligase_M"/>
    <property type="match status" value="1"/>
</dbReference>
<feature type="domain" description="Mur ligase C-terminal" evidence="11">
    <location>
        <begin position="315"/>
        <end position="434"/>
    </location>
</feature>
<dbReference type="Proteomes" id="UP000254968">
    <property type="component" value="Unassembled WGS sequence"/>
</dbReference>
<dbReference type="NCBIfam" id="TIGR01081">
    <property type="entry name" value="mpl"/>
    <property type="match status" value="1"/>
</dbReference>
<keyword evidence="8" id="KW-0961">Cell wall biogenesis/degradation</keyword>
<proteinExistence type="predicted"/>
<organism evidence="13 14">
    <name type="scientific">Legionella beliardensis</name>
    <dbReference type="NCBI Taxonomy" id="91822"/>
    <lineage>
        <taxon>Bacteria</taxon>
        <taxon>Pseudomonadati</taxon>
        <taxon>Pseudomonadota</taxon>
        <taxon>Gammaproteobacteria</taxon>
        <taxon>Legionellales</taxon>
        <taxon>Legionellaceae</taxon>
        <taxon>Legionella</taxon>
    </lineage>
</organism>
<evidence type="ECO:0000313" key="14">
    <source>
        <dbReference type="Proteomes" id="UP000254968"/>
    </source>
</evidence>
<dbReference type="InterPro" id="IPR013221">
    <property type="entry name" value="Mur_ligase_cen"/>
</dbReference>
<dbReference type="AlphaFoldDB" id="A0A378I3P3"/>
<dbReference type="GO" id="GO:0005524">
    <property type="term" value="F:ATP binding"/>
    <property type="evidence" value="ECO:0007669"/>
    <property type="project" value="UniProtKB-KW"/>
</dbReference>
<dbReference type="SUPFAM" id="SSF53244">
    <property type="entry name" value="MurD-like peptide ligases, peptide-binding domain"/>
    <property type="match status" value="1"/>
</dbReference>
<evidence type="ECO:0000259" key="10">
    <source>
        <dbReference type="Pfam" id="PF01225"/>
    </source>
</evidence>